<organism evidence="2">
    <name type="scientific">Herbaspirillum huttiense subsp. nephrolepidis</name>
    <dbReference type="NCBI Taxonomy" id="3075126"/>
    <lineage>
        <taxon>Bacteria</taxon>
        <taxon>Pseudomonadati</taxon>
        <taxon>Pseudomonadota</taxon>
        <taxon>Betaproteobacteria</taxon>
        <taxon>Burkholderiales</taxon>
        <taxon>Oxalobacteraceae</taxon>
        <taxon>Herbaspirillum</taxon>
    </lineage>
</organism>
<dbReference type="EMBL" id="JAVRAA010000013">
    <property type="protein sequence ID" value="MDT0339392.1"/>
    <property type="molecule type" value="Genomic_DNA"/>
</dbReference>
<comment type="caution">
    <text evidence="2">The sequence shown here is derived from an EMBL/GenBank/DDBJ whole genome shotgun (WGS) entry which is preliminary data.</text>
</comment>
<keyword evidence="1" id="KW-1133">Transmembrane helix</keyword>
<keyword evidence="1" id="KW-0472">Membrane</keyword>
<name>A0AAE4GDX0_9BURK</name>
<evidence type="ECO:0000313" key="2">
    <source>
        <dbReference type="EMBL" id="MDT0339392.1"/>
    </source>
</evidence>
<keyword evidence="1" id="KW-0812">Transmembrane</keyword>
<sequence>MDFSQSPAQRRRTRERNFYRVLVFFLLLGIALAAFPGWRVTSHTASLEKANVLLTGELHTLAPQARQTAELRSQIAALEKQITAHQQLGKRRQQSAQLLRAAAQAAQASAGKIRLHRLLLQGDRGELRGQAASAQEVRDFIAALGAAGLEGTTLHDLHVEDGAYAFILAIPLPALQTGTPPAPGPATAAKVAAP</sequence>
<accession>A0AAE4GDX0</accession>
<evidence type="ECO:0000256" key="1">
    <source>
        <dbReference type="SAM" id="Phobius"/>
    </source>
</evidence>
<feature type="transmembrane region" description="Helical" evidence="1">
    <location>
        <begin position="21"/>
        <end position="38"/>
    </location>
</feature>
<gene>
    <name evidence="2" type="ORF">RJN63_21335</name>
</gene>
<dbReference type="AlphaFoldDB" id="A0AAE4GDX0"/>
<protein>
    <submittedName>
        <fullName evidence="2">Pilus assembly protein</fullName>
    </submittedName>
</protein>
<proteinExistence type="predicted"/>
<dbReference type="RefSeq" id="WP_310837563.1">
    <property type="nucleotide sequence ID" value="NZ_JAVLSM010000006.1"/>
</dbReference>
<reference evidence="2" key="1">
    <citation type="submission" date="2023-02" db="EMBL/GenBank/DDBJ databases">
        <title>Description of Herbaspirillum huttiense subsp. nephrolepsisexaltata and Herbaspirillum huttiense subsp. lycopersicon.</title>
        <authorList>
            <person name="Poudel M."/>
            <person name="Sharma A."/>
            <person name="Goss E."/>
            <person name="Tapia J.H."/>
            <person name="Harmon C.M."/>
            <person name="Jones J.B."/>
        </authorList>
    </citation>
    <scope>NUCLEOTIDE SEQUENCE</scope>
    <source>
        <strain evidence="2">NC40101</strain>
    </source>
</reference>